<organism evidence="7 8">
    <name type="scientific">Cutibacterium acnes</name>
    <name type="common">Propionibacterium acnes</name>
    <dbReference type="NCBI Taxonomy" id="1747"/>
    <lineage>
        <taxon>Bacteria</taxon>
        <taxon>Bacillati</taxon>
        <taxon>Actinomycetota</taxon>
        <taxon>Actinomycetes</taxon>
        <taxon>Propionibacteriales</taxon>
        <taxon>Propionibacteriaceae</taxon>
        <taxon>Cutibacterium</taxon>
    </lineage>
</organism>
<evidence type="ECO:0000259" key="6">
    <source>
        <dbReference type="Pfam" id="PF01494"/>
    </source>
</evidence>
<comment type="similarity">
    <text evidence="2">Belongs to the ETF-QO/FixC family.</text>
</comment>
<evidence type="ECO:0000313" key="8">
    <source>
        <dbReference type="Proteomes" id="UP000226191"/>
    </source>
</evidence>
<dbReference type="InterPro" id="IPR036188">
    <property type="entry name" value="FAD/NAD-bd_sf"/>
</dbReference>
<dbReference type="RefSeq" id="WP_002516338.1">
    <property type="nucleotide sequence ID" value="NZ_AP022844.1"/>
</dbReference>
<name>A0AA44TI82_CUTAC</name>
<evidence type="ECO:0000256" key="3">
    <source>
        <dbReference type="ARBA" id="ARBA00022630"/>
    </source>
</evidence>
<reference evidence="7 8" key="1">
    <citation type="submission" date="2017-02" db="EMBL/GenBank/DDBJ databases">
        <title>Prevalence of linear plasmids in Cutibacterium acnes isolates obtained from cancerous prostatic tissue.</title>
        <authorList>
            <person name="Davidsson S."/>
            <person name="Bruggemann H."/>
        </authorList>
    </citation>
    <scope>NUCLEOTIDE SEQUENCE [LARGE SCALE GENOMIC DNA]</scope>
    <source>
        <strain evidence="7 8">11-78</strain>
    </source>
</reference>
<dbReference type="EMBL" id="MVCE01000003">
    <property type="protein sequence ID" value="PGF33936.1"/>
    <property type="molecule type" value="Genomic_DNA"/>
</dbReference>
<evidence type="ECO:0000256" key="4">
    <source>
        <dbReference type="ARBA" id="ARBA00022827"/>
    </source>
</evidence>
<dbReference type="Gene3D" id="3.50.50.60">
    <property type="entry name" value="FAD/NAD(P)-binding domain"/>
    <property type="match status" value="1"/>
</dbReference>
<feature type="domain" description="FAD-binding" evidence="6">
    <location>
        <begin position="32"/>
        <end position="214"/>
    </location>
</feature>
<sequence length="456" mass="48427">MTGIAELLRGVGSQPSETPPPLWDVPGVEPDFDVIVVGGGVAGAVAAYELAGEGHEVLLVERGREPGSKNLSGGVLYCRVLEEIFPNFLRDAPVERKITRNQLMFLNRDSSVAVDYRDARLVDPVNAVTVLRAKLDPWLSEKCEEAGVTVMSGVRVDSLIERDGQFVGVRAGDDELYSRVVIAADGVNSFLSRDAGLRGPEPKNNLAVGVKSVIGLDPKVIEERFQVKNGEGAAYAVVGDCTKGVGGGGFLYTNIDSVSAGIVLRLDDLERSGESSSQLHDHFLTHPVVAPLLAGGELLEYGCHLVAEGGASMQHDLVAPGLLIVGDAAGFTLNTGFTVRGMDLAAGSALAAAKSVDLALRNHDVGHGTLDGYISTCNESFVGRDMNTYRNAPAFLESPEMYDDVGQLAADVMYKIYGLDMTPRKHLLPTVASAVRSSNLSFSQIASIGFRAMRAL</sequence>
<evidence type="ECO:0000313" key="7">
    <source>
        <dbReference type="EMBL" id="PGF33936.1"/>
    </source>
</evidence>
<dbReference type="SUPFAM" id="SSF51905">
    <property type="entry name" value="FAD/NAD(P)-binding domain"/>
    <property type="match status" value="1"/>
</dbReference>
<dbReference type="PRINTS" id="PR00420">
    <property type="entry name" value="RNGMNOXGNASE"/>
</dbReference>
<evidence type="ECO:0000256" key="1">
    <source>
        <dbReference type="ARBA" id="ARBA00001974"/>
    </source>
</evidence>
<comment type="caution">
    <text evidence="7">The sequence shown here is derived from an EMBL/GenBank/DDBJ whole genome shotgun (WGS) entry which is preliminary data.</text>
</comment>
<dbReference type="Proteomes" id="UP000226191">
    <property type="component" value="Unassembled WGS sequence"/>
</dbReference>
<dbReference type="GeneID" id="92858148"/>
<dbReference type="GO" id="GO:0016491">
    <property type="term" value="F:oxidoreductase activity"/>
    <property type="evidence" value="ECO:0007669"/>
    <property type="project" value="UniProtKB-KW"/>
</dbReference>
<dbReference type="SUPFAM" id="SSF54373">
    <property type="entry name" value="FAD-linked reductases, C-terminal domain"/>
    <property type="match status" value="1"/>
</dbReference>
<gene>
    <name evidence="7" type="ORF">B1B09_08585</name>
</gene>
<dbReference type="Pfam" id="PF01494">
    <property type="entry name" value="FAD_binding_3"/>
    <property type="match status" value="1"/>
</dbReference>
<dbReference type="AlphaFoldDB" id="A0AA44TI82"/>
<evidence type="ECO:0000256" key="5">
    <source>
        <dbReference type="ARBA" id="ARBA00023002"/>
    </source>
</evidence>
<keyword evidence="3" id="KW-0285">Flavoprotein</keyword>
<keyword evidence="5" id="KW-0560">Oxidoreductase</keyword>
<dbReference type="Gene3D" id="3.30.9.90">
    <property type="match status" value="1"/>
</dbReference>
<dbReference type="GO" id="GO:0071949">
    <property type="term" value="F:FAD binding"/>
    <property type="evidence" value="ECO:0007669"/>
    <property type="project" value="InterPro"/>
</dbReference>
<keyword evidence="4" id="KW-0274">FAD</keyword>
<proteinExistence type="inferred from homology"/>
<dbReference type="PANTHER" id="PTHR43624:SF2">
    <property type="entry name" value="ELECTRON TRANSFER FLAVOPROTEIN-QUINONE OXIDOREDUCTASE YDIS-RELATED"/>
    <property type="match status" value="1"/>
</dbReference>
<evidence type="ECO:0000256" key="2">
    <source>
        <dbReference type="ARBA" id="ARBA00006796"/>
    </source>
</evidence>
<comment type="cofactor">
    <cofactor evidence="1">
        <name>FAD</name>
        <dbReference type="ChEBI" id="CHEBI:57692"/>
    </cofactor>
</comment>
<protein>
    <submittedName>
        <fullName evidence="7">Oxidoreductase</fullName>
    </submittedName>
</protein>
<dbReference type="PANTHER" id="PTHR43624">
    <property type="entry name" value="ELECTRON TRANSFER FLAVOPROTEIN-QUINONE OXIDOREDUCTASE YDIS-RELATED"/>
    <property type="match status" value="1"/>
</dbReference>
<accession>A0AA44TI82</accession>
<dbReference type="InterPro" id="IPR039651">
    <property type="entry name" value="FixC-like"/>
</dbReference>
<dbReference type="InterPro" id="IPR002938">
    <property type="entry name" value="FAD-bd"/>
</dbReference>